<dbReference type="Pfam" id="PF12833">
    <property type="entry name" value="HTH_18"/>
    <property type="match status" value="1"/>
</dbReference>
<evidence type="ECO:0000313" key="6">
    <source>
        <dbReference type="Proteomes" id="UP000279446"/>
    </source>
</evidence>
<comment type="caution">
    <text evidence="5">The sequence shown here is derived from an EMBL/GenBank/DDBJ whole genome shotgun (WGS) entry which is preliminary data.</text>
</comment>
<dbReference type="InterPro" id="IPR009057">
    <property type="entry name" value="Homeodomain-like_sf"/>
</dbReference>
<dbReference type="EMBL" id="RZNY01000012">
    <property type="protein sequence ID" value="RUT45363.1"/>
    <property type="molecule type" value="Genomic_DNA"/>
</dbReference>
<name>A0A433Y7H6_9BACL</name>
<evidence type="ECO:0000256" key="3">
    <source>
        <dbReference type="ARBA" id="ARBA00023163"/>
    </source>
</evidence>
<dbReference type="PROSITE" id="PS00041">
    <property type="entry name" value="HTH_ARAC_FAMILY_1"/>
    <property type="match status" value="1"/>
</dbReference>
<dbReference type="Proteomes" id="UP000279446">
    <property type="component" value="Unassembled WGS sequence"/>
</dbReference>
<evidence type="ECO:0000313" key="5">
    <source>
        <dbReference type="EMBL" id="RUT45363.1"/>
    </source>
</evidence>
<keyword evidence="6" id="KW-1185">Reference proteome</keyword>
<proteinExistence type="predicted"/>
<dbReference type="GO" id="GO:0003700">
    <property type="term" value="F:DNA-binding transcription factor activity"/>
    <property type="evidence" value="ECO:0007669"/>
    <property type="project" value="InterPro"/>
</dbReference>
<dbReference type="PANTHER" id="PTHR47504:SF5">
    <property type="entry name" value="RIGHT ORIGIN-BINDING PROTEIN"/>
    <property type="match status" value="1"/>
</dbReference>
<gene>
    <name evidence="5" type="ORF">EJP82_15505</name>
</gene>
<dbReference type="OrthoDB" id="5337216at2"/>
<dbReference type="AlphaFoldDB" id="A0A433Y7H6"/>
<reference evidence="5 6" key="1">
    <citation type="submission" date="2018-12" db="EMBL/GenBank/DDBJ databases">
        <authorList>
            <person name="Sun L."/>
            <person name="Chen Z."/>
        </authorList>
    </citation>
    <scope>NUCLEOTIDE SEQUENCE [LARGE SCALE GENOMIC DNA]</scope>
    <source>
        <strain evidence="5 6">DSM 15890</strain>
    </source>
</reference>
<dbReference type="GO" id="GO:0043565">
    <property type="term" value="F:sequence-specific DNA binding"/>
    <property type="evidence" value="ECO:0007669"/>
    <property type="project" value="InterPro"/>
</dbReference>
<keyword evidence="3" id="KW-0804">Transcription</keyword>
<feature type="domain" description="HTH araC/xylS-type" evidence="4">
    <location>
        <begin position="8"/>
        <end position="106"/>
    </location>
</feature>
<keyword evidence="2" id="KW-0238">DNA-binding</keyword>
<dbReference type="InterPro" id="IPR018062">
    <property type="entry name" value="HTH_AraC-typ_CS"/>
</dbReference>
<organism evidence="5 6">
    <name type="scientific">Paenibacillus anaericanus</name>
    <dbReference type="NCBI Taxonomy" id="170367"/>
    <lineage>
        <taxon>Bacteria</taxon>
        <taxon>Bacillati</taxon>
        <taxon>Bacillota</taxon>
        <taxon>Bacilli</taxon>
        <taxon>Bacillales</taxon>
        <taxon>Paenibacillaceae</taxon>
        <taxon>Paenibacillus</taxon>
    </lineage>
</organism>
<dbReference type="SUPFAM" id="SSF46689">
    <property type="entry name" value="Homeodomain-like"/>
    <property type="match status" value="2"/>
</dbReference>
<sequence>MSWIEKIQEAVDYIENNLLEELSAEVIGKAIKYSSSSFQNLFSAITGYSVMEYVRFRRLSCAADELIGGRVTVTEIAFKYGYDTVEAFSKAFKRLFRCAPSRIAISGLNNFRFAPISIQISISGGFSMRRNIIPNLQKVDWTDTKRQNEFVNSVVSTLNAIGENLNYDDVCAVSGSAFRTSFSMPTAELWNHGNYHVIHTPIIIEHIFRMLGYRVTPHVRGTYAIDKKLIMDSIDKGIPVITLEGVINCSDACVISGYDQDGDVLLGYNPFMYSEEDHKEEPDDTGYFRKSNWHDGFFAEGSKGRILIIEGKGEGLSKEEIFAETLKLIKRLIVEEYLTLGQYNGLAAHQAFVNALMTYDWDDPFEPYLNVMCNYKQYLDRQYAVQFFYDNGRADLASIYERITRLSLELERLIPQDFSAAHLFGDKSSLKPYCNILLEISDLESEAAKLM</sequence>
<evidence type="ECO:0000259" key="4">
    <source>
        <dbReference type="PROSITE" id="PS01124"/>
    </source>
</evidence>
<dbReference type="RefSeq" id="WP_127192967.1">
    <property type="nucleotide sequence ID" value="NZ_RZNY01000012.1"/>
</dbReference>
<keyword evidence="1" id="KW-0805">Transcription regulation</keyword>
<dbReference type="PANTHER" id="PTHR47504">
    <property type="entry name" value="RIGHT ORIGIN-BINDING PROTEIN"/>
    <property type="match status" value="1"/>
</dbReference>
<dbReference type="InterPro" id="IPR050959">
    <property type="entry name" value="MarA-like"/>
</dbReference>
<protein>
    <submittedName>
        <fullName evidence="5">Helix-turn-helix domain-containing protein</fullName>
    </submittedName>
</protein>
<evidence type="ECO:0000256" key="1">
    <source>
        <dbReference type="ARBA" id="ARBA00023015"/>
    </source>
</evidence>
<dbReference type="InterPro" id="IPR018060">
    <property type="entry name" value="HTH_AraC"/>
</dbReference>
<dbReference type="SMART" id="SM00342">
    <property type="entry name" value="HTH_ARAC"/>
    <property type="match status" value="1"/>
</dbReference>
<dbReference type="PROSITE" id="PS01124">
    <property type="entry name" value="HTH_ARAC_FAMILY_2"/>
    <property type="match status" value="1"/>
</dbReference>
<accession>A0A433Y7H6</accession>
<evidence type="ECO:0000256" key="2">
    <source>
        <dbReference type="ARBA" id="ARBA00023125"/>
    </source>
</evidence>
<dbReference type="Gene3D" id="1.10.10.60">
    <property type="entry name" value="Homeodomain-like"/>
    <property type="match status" value="2"/>
</dbReference>